<comment type="caution">
    <text evidence="3">The sequence shown here is derived from an EMBL/GenBank/DDBJ whole genome shotgun (WGS) entry which is preliminary data.</text>
</comment>
<dbReference type="AlphaFoldDB" id="A0AAD5TJB3"/>
<evidence type="ECO:0000313" key="3">
    <source>
        <dbReference type="EMBL" id="KAJ3178305.1"/>
    </source>
</evidence>
<name>A0AAD5TJB3_9FUNG</name>
<sequence length="369" mass="39480">MQLLKITAAIGLLSSVVAAASPPVVSTMETALPTLFNGPLYQNFISSVNGTVTGTPRPDGGAVTLPWRYYASTTGATKNTIVMVNGHTESFIRYRETIYDFNQNGFNVLTYDHRGQGFATRLGCTPDYTSDVDSFANYITDMDAIVQAGKAGPASGHNLLLWAHSMGGGIGAGYLENYPTTFKAAVLSSPMLSLNTDPYPAIAALPLDMIVELFGGPCVLAPGQQGPPSNAIYGTNATSFANAVTTSSFTRFSVLNQPYWEFPSTMIGGVDARWISQSMLTIQQIAAAGSKASIPIQMHQSGNDAFVTPDGQNLYCNGLSVLGIPVVKGAKQCNLIKHPTSRHEVHNEVDAIRTGYMQQVITFLRQYSV</sequence>
<keyword evidence="4" id="KW-1185">Reference proteome</keyword>
<dbReference type="Proteomes" id="UP001212152">
    <property type="component" value="Unassembled WGS sequence"/>
</dbReference>
<dbReference type="InterPro" id="IPR022742">
    <property type="entry name" value="Hydrolase_4"/>
</dbReference>
<dbReference type="Pfam" id="PF12146">
    <property type="entry name" value="Hydrolase_4"/>
    <property type="match status" value="1"/>
</dbReference>
<feature type="chain" id="PRO_5042033421" description="Serine aminopeptidase S33 domain-containing protein" evidence="1">
    <location>
        <begin position="20"/>
        <end position="369"/>
    </location>
</feature>
<dbReference type="PANTHER" id="PTHR11614">
    <property type="entry name" value="PHOSPHOLIPASE-RELATED"/>
    <property type="match status" value="1"/>
</dbReference>
<keyword evidence="1" id="KW-0732">Signal</keyword>
<dbReference type="InterPro" id="IPR029058">
    <property type="entry name" value="AB_hydrolase_fold"/>
</dbReference>
<proteinExistence type="predicted"/>
<organism evidence="3 4">
    <name type="scientific">Geranomyces variabilis</name>
    <dbReference type="NCBI Taxonomy" id="109894"/>
    <lineage>
        <taxon>Eukaryota</taxon>
        <taxon>Fungi</taxon>
        <taxon>Fungi incertae sedis</taxon>
        <taxon>Chytridiomycota</taxon>
        <taxon>Chytridiomycota incertae sedis</taxon>
        <taxon>Chytridiomycetes</taxon>
        <taxon>Spizellomycetales</taxon>
        <taxon>Powellomycetaceae</taxon>
        <taxon>Geranomyces</taxon>
    </lineage>
</organism>
<accession>A0AAD5TJB3</accession>
<dbReference type="EMBL" id="JADGJQ010000027">
    <property type="protein sequence ID" value="KAJ3178305.1"/>
    <property type="molecule type" value="Genomic_DNA"/>
</dbReference>
<evidence type="ECO:0000259" key="2">
    <source>
        <dbReference type="Pfam" id="PF12146"/>
    </source>
</evidence>
<dbReference type="InterPro" id="IPR051044">
    <property type="entry name" value="MAG_DAG_Lipase"/>
</dbReference>
<gene>
    <name evidence="3" type="ORF">HDU87_003617</name>
</gene>
<feature type="domain" description="Serine aminopeptidase S33" evidence="2">
    <location>
        <begin position="77"/>
        <end position="350"/>
    </location>
</feature>
<evidence type="ECO:0000313" key="4">
    <source>
        <dbReference type="Proteomes" id="UP001212152"/>
    </source>
</evidence>
<feature type="signal peptide" evidence="1">
    <location>
        <begin position="1"/>
        <end position="19"/>
    </location>
</feature>
<reference evidence="3" key="1">
    <citation type="submission" date="2020-05" db="EMBL/GenBank/DDBJ databases">
        <title>Phylogenomic resolution of chytrid fungi.</title>
        <authorList>
            <person name="Stajich J.E."/>
            <person name="Amses K."/>
            <person name="Simmons R."/>
            <person name="Seto K."/>
            <person name="Myers J."/>
            <person name="Bonds A."/>
            <person name="Quandt C.A."/>
            <person name="Barry K."/>
            <person name="Liu P."/>
            <person name="Grigoriev I."/>
            <person name="Longcore J.E."/>
            <person name="James T.Y."/>
        </authorList>
    </citation>
    <scope>NUCLEOTIDE SEQUENCE</scope>
    <source>
        <strain evidence="3">JEL0379</strain>
    </source>
</reference>
<dbReference type="Gene3D" id="3.40.50.1820">
    <property type="entry name" value="alpha/beta hydrolase"/>
    <property type="match status" value="1"/>
</dbReference>
<evidence type="ECO:0000256" key="1">
    <source>
        <dbReference type="SAM" id="SignalP"/>
    </source>
</evidence>
<dbReference type="SUPFAM" id="SSF53474">
    <property type="entry name" value="alpha/beta-Hydrolases"/>
    <property type="match status" value="1"/>
</dbReference>
<protein>
    <recommendedName>
        <fullName evidence="2">Serine aminopeptidase S33 domain-containing protein</fullName>
    </recommendedName>
</protein>